<comment type="caution">
    <text evidence="1">The sequence shown here is derived from an EMBL/GenBank/DDBJ whole genome shotgun (WGS) entry which is preliminary data.</text>
</comment>
<gene>
    <name evidence="1" type="primary">FAA2_1</name>
    <name evidence="1" type="ORF">FBU59_001186</name>
</gene>
<keyword evidence="1" id="KW-0436">Ligase</keyword>
<sequence length="673" mass="74615">MTKPFIVPNSQEPGYSYVVRHPDYLDGVLPGISDCARQTLYDLFLRWARENPSENGMGTRAFDSVTNKLGDHYTWISKADAEIFVNIYGSGLDSIFEEYTDKSPGQQAPLAVYSANRTEWHMTEFAAYRGNRYFVSLYDTLGVDSVKYVLNHAEIEILVCSIDKIERLLDLKEHTPMLKVIISMDSLDEPAKNLVASEVSQDTVSKLRDRAKAMGITLTDINAVVALGKGKPTSSHPPVPEDICSITYTSGTSGTPKGVISTHGQFATSANGISLVFTIEQPCTFSILPLAHCFERLSAYFTLYHFGSIGYYSGKIPNMLEDIQALKPTFIAVVPRVLNRIYDKISNVINSAPGFKGFLARLAVSQKLRANEGASSYTHFLWDLLVFNKVKMALGGRLKCMAVGSAPMDVNTTKYLQTVLCTRIAQGFGMTETNTCGMAEITCAQPSSSCGPPMPGMSVRLRDCPEMNYRSTDQPCPRGELLLKGDAIMSGYYKNEDLTKETFKDGWLCTGDIAQINPSGTISIIDRCKNIFKLAQGEYIAPDYLQIVYDRHSLVQQTFVHGDSNRSALVAIVVPDPETFVPWAQNLVGNSSAELAELSSSQQVNEALLRSLIEHGRDKKLQGFEIVRAIHIEPTPFDIDKNQLLSSTLKLKRHFAAQYYRETIDNLYDTLSA</sequence>
<protein>
    <submittedName>
        <fullName evidence="1">Medium-chain fatty acid-CoA ligase faa2</fullName>
        <ecNumber evidence="1">6.2.1.3</ecNumber>
    </submittedName>
</protein>
<dbReference type="EMBL" id="JANBPW010000481">
    <property type="protein sequence ID" value="KAJ1949339.1"/>
    <property type="molecule type" value="Genomic_DNA"/>
</dbReference>
<name>A0ACC1JEU2_9FUNG</name>
<dbReference type="EC" id="6.2.1.3" evidence="1"/>
<accession>A0ACC1JEU2</accession>
<evidence type="ECO:0000313" key="1">
    <source>
        <dbReference type="EMBL" id="KAJ1949339.1"/>
    </source>
</evidence>
<organism evidence="1 2">
    <name type="scientific">Linderina macrospora</name>
    <dbReference type="NCBI Taxonomy" id="4868"/>
    <lineage>
        <taxon>Eukaryota</taxon>
        <taxon>Fungi</taxon>
        <taxon>Fungi incertae sedis</taxon>
        <taxon>Zoopagomycota</taxon>
        <taxon>Kickxellomycotina</taxon>
        <taxon>Kickxellomycetes</taxon>
        <taxon>Kickxellales</taxon>
        <taxon>Kickxellaceae</taxon>
        <taxon>Linderina</taxon>
    </lineage>
</organism>
<proteinExistence type="predicted"/>
<evidence type="ECO:0000313" key="2">
    <source>
        <dbReference type="Proteomes" id="UP001150603"/>
    </source>
</evidence>
<reference evidence="1" key="1">
    <citation type="submission" date="2022-07" db="EMBL/GenBank/DDBJ databases">
        <title>Phylogenomic reconstructions and comparative analyses of Kickxellomycotina fungi.</title>
        <authorList>
            <person name="Reynolds N.K."/>
            <person name="Stajich J.E."/>
            <person name="Barry K."/>
            <person name="Grigoriev I.V."/>
            <person name="Crous P."/>
            <person name="Smith M.E."/>
        </authorList>
    </citation>
    <scope>NUCLEOTIDE SEQUENCE</scope>
    <source>
        <strain evidence="1">NRRL 5244</strain>
    </source>
</reference>
<dbReference type="Proteomes" id="UP001150603">
    <property type="component" value="Unassembled WGS sequence"/>
</dbReference>
<keyword evidence="2" id="KW-1185">Reference proteome</keyword>